<dbReference type="InterPro" id="IPR011249">
    <property type="entry name" value="Metalloenz_LuxS/M16"/>
</dbReference>
<dbReference type="InterPro" id="IPR007863">
    <property type="entry name" value="Peptidase_M16_C"/>
</dbReference>
<dbReference type="GO" id="GO:0046872">
    <property type="term" value="F:metal ion binding"/>
    <property type="evidence" value="ECO:0007669"/>
    <property type="project" value="InterPro"/>
</dbReference>
<proteinExistence type="predicted"/>
<dbReference type="Proteomes" id="UP001055439">
    <property type="component" value="Chromosome 9"/>
</dbReference>
<evidence type="ECO:0000256" key="1">
    <source>
        <dbReference type="SAM" id="MobiDB-lite"/>
    </source>
</evidence>
<dbReference type="InterPro" id="IPR011765">
    <property type="entry name" value="Pept_M16_N"/>
</dbReference>
<dbReference type="GO" id="GO:0005739">
    <property type="term" value="C:mitochondrion"/>
    <property type="evidence" value="ECO:0007669"/>
    <property type="project" value="TreeGrafter"/>
</dbReference>
<evidence type="ECO:0000313" key="4">
    <source>
        <dbReference type="EMBL" id="URE45810.1"/>
    </source>
</evidence>
<gene>
    <name evidence="4" type="ORF">MUK42_01699</name>
</gene>
<feature type="domain" description="Peptidase M16 C-terminal" evidence="3">
    <location>
        <begin position="340"/>
        <end position="451"/>
    </location>
</feature>
<feature type="domain" description="Peptidase M16 N-terminal" evidence="2">
    <location>
        <begin position="211"/>
        <end position="329"/>
    </location>
</feature>
<accession>A0A9E7I4U3</accession>
<evidence type="ECO:0000313" key="5">
    <source>
        <dbReference type="Proteomes" id="UP001055439"/>
    </source>
</evidence>
<reference evidence="4" key="1">
    <citation type="submission" date="2022-05" db="EMBL/GenBank/DDBJ databases">
        <title>The Musa troglodytarum L. genome provides insights into the mechanism of non-climacteric behaviour and enrichment of carotenoids.</title>
        <authorList>
            <person name="Wang J."/>
        </authorList>
    </citation>
    <scope>NUCLEOTIDE SEQUENCE</scope>
    <source>
        <tissue evidence="4">Leaf</tissue>
    </source>
</reference>
<dbReference type="Gene3D" id="3.30.830.10">
    <property type="entry name" value="Metalloenzyme, LuxS/M16 peptidase-like"/>
    <property type="match status" value="3"/>
</dbReference>
<feature type="region of interest" description="Disordered" evidence="1">
    <location>
        <begin position="19"/>
        <end position="76"/>
    </location>
</feature>
<dbReference type="SUPFAM" id="SSF63411">
    <property type="entry name" value="LuxS/MPP-like metallohydrolase"/>
    <property type="match status" value="2"/>
</dbReference>
<evidence type="ECO:0000259" key="3">
    <source>
        <dbReference type="Pfam" id="PF05193"/>
    </source>
</evidence>
<dbReference type="FunFam" id="3.30.830.10:FF:000008">
    <property type="entry name" value="Mitochondrial-processing peptidase subunit beta"/>
    <property type="match status" value="1"/>
</dbReference>
<sequence>MQAPVESCGAAFFSPEVMDEGLRDRSRGATLPRVSEDGNDLSESSSFCGDSDDSVSSSSSSSNAVEDTTSSASSGALRLDSQGPLFELSSLVAQLPIKRGLSRYFQGKSQSFTSLSDVRCIEDLAKKETPYGKRMKTCRSYAAGLDAAQRPCFTPGPRRKSLAKKTSRGPCASLLARSSSRTDLINHANLKGSLVKRRSLRSLPCSPTPSSFGATHLLERMAFKTTKNRSHLRLVREIEAIGGSVAASGSREQMGYTYDALKTYMPEMVEVLIDSVRNAVFLDWEVNKQLKKVKAEIGELSSNPQGLLLEAIHSAAYSGALANPLIAPESVINRLDGTILEEFVADNYTAPRMVLAASGVEHEELVSIAEPLLSDLPKVPHLEEPKSVYIGGEYRCRSDSSKTHVALAFEVPGGWHKEKEAMALTVLQMLMGGGGSFSAGGPGKGMHSRLFFDVTLDQGPEFVSKAVELAVREMLAVATPGQVDQLQLDRAKDSTKSAVLMNLESRMVASEDIGRQILTYGERKRVEHFLKAVDELTIKDLTSLAEKAIEKVNFN</sequence>
<dbReference type="Pfam" id="PF05193">
    <property type="entry name" value="Peptidase_M16_C"/>
    <property type="match status" value="1"/>
</dbReference>
<dbReference type="InterPro" id="IPR050361">
    <property type="entry name" value="MPP/UQCRC_Complex"/>
</dbReference>
<dbReference type="PANTHER" id="PTHR11851:SF190">
    <property type="entry name" value="MITOCHONDRIAL-PROCESSING PEPTIDASE SUBUNIT ALPHA"/>
    <property type="match status" value="1"/>
</dbReference>
<protein>
    <submittedName>
        <fullName evidence="4">Mitochondrial-processing peptidase subunit</fullName>
    </submittedName>
</protein>
<dbReference type="EMBL" id="CP097511">
    <property type="protein sequence ID" value="URE45810.1"/>
    <property type="molecule type" value="Genomic_DNA"/>
</dbReference>
<dbReference type="OrthoDB" id="447842at2759"/>
<dbReference type="PANTHER" id="PTHR11851">
    <property type="entry name" value="METALLOPROTEASE"/>
    <property type="match status" value="1"/>
</dbReference>
<dbReference type="Pfam" id="PF00675">
    <property type="entry name" value="Peptidase_M16"/>
    <property type="match status" value="1"/>
</dbReference>
<feature type="compositionally biased region" description="Low complexity" evidence="1">
    <location>
        <begin position="41"/>
        <end position="71"/>
    </location>
</feature>
<evidence type="ECO:0000259" key="2">
    <source>
        <dbReference type="Pfam" id="PF00675"/>
    </source>
</evidence>
<name>A0A9E7I4U3_9LILI</name>
<keyword evidence="5" id="KW-1185">Reference proteome</keyword>
<organism evidence="4 5">
    <name type="scientific">Musa troglodytarum</name>
    <name type="common">fe'i banana</name>
    <dbReference type="NCBI Taxonomy" id="320322"/>
    <lineage>
        <taxon>Eukaryota</taxon>
        <taxon>Viridiplantae</taxon>
        <taxon>Streptophyta</taxon>
        <taxon>Embryophyta</taxon>
        <taxon>Tracheophyta</taxon>
        <taxon>Spermatophyta</taxon>
        <taxon>Magnoliopsida</taxon>
        <taxon>Liliopsida</taxon>
        <taxon>Zingiberales</taxon>
        <taxon>Musaceae</taxon>
        <taxon>Musa</taxon>
    </lineage>
</organism>
<dbReference type="AlphaFoldDB" id="A0A9E7I4U3"/>